<keyword evidence="2" id="KW-0963">Cytoplasm</keyword>
<comment type="function">
    <text evidence="11">Component of the nexin-dynein regulatory complex (N-DRC), a key regulator of ciliary/flagellar motility which maintains the alignment and integrity of the distal axoneme and regulates microtubule sliding in motile axonemes. Plays a critical role in the assembly of N-DRC and also stabilizes the assembly of multiple inner dynein arms and radial spokes. Coassembles with DRC1 to form a central scaffold needed for assembly of the N-DRC and its attachment to the outer doublet microtubules.</text>
</comment>
<dbReference type="PANTHER" id="PTHR21625:SF0">
    <property type="entry name" value="DYNEIN REGULATORY COMPLEX SUBUNIT 2"/>
    <property type="match status" value="1"/>
</dbReference>
<dbReference type="GO" id="GO:0005858">
    <property type="term" value="C:axonemal dynein complex"/>
    <property type="evidence" value="ECO:0007669"/>
    <property type="project" value="InterPro"/>
</dbReference>
<accession>A0A7S1KT18</accession>
<evidence type="ECO:0000256" key="12">
    <source>
        <dbReference type="SAM" id="Coils"/>
    </source>
</evidence>
<comment type="similarity">
    <text evidence="9">Belongs to the DRC2 family.</text>
</comment>
<evidence type="ECO:0000256" key="5">
    <source>
        <dbReference type="ARBA" id="ARBA00023069"/>
    </source>
</evidence>
<evidence type="ECO:0000256" key="1">
    <source>
        <dbReference type="ARBA" id="ARBA00004611"/>
    </source>
</evidence>
<feature type="compositionally biased region" description="Low complexity" evidence="13">
    <location>
        <begin position="15"/>
        <end position="28"/>
    </location>
</feature>
<evidence type="ECO:0000256" key="9">
    <source>
        <dbReference type="ARBA" id="ARBA00038424"/>
    </source>
</evidence>
<feature type="domain" description="Dynein regulatory complex protein 1/2 N-terminal" evidence="14">
    <location>
        <begin position="39"/>
        <end position="136"/>
    </location>
</feature>
<feature type="region of interest" description="Disordered" evidence="13">
    <location>
        <begin position="364"/>
        <end position="386"/>
    </location>
</feature>
<dbReference type="GO" id="GO:0060285">
    <property type="term" value="P:cilium-dependent cell motility"/>
    <property type="evidence" value="ECO:0007669"/>
    <property type="project" value="TreeGrafter"/>
</dbReference>
<dbReference type="Pfam" id="PF14772">
    <property type="entry name" value="NYD-SP28"/>
    <property type="match status" value="1"/>
</dbReference>
<evidence type="ECO:0000256" key="13">
    <source>
        <dbReference type="SAM" id="MobiDB-lite"/>
    </source>
</evidence>
<evidence type="ECO:0000256" key="3">
    <source>
        <dbReference type="ARBA" id="ARBA00022846"/>
    </source>
</evidence>
<dbReference type="GO" id="GO:0070286">
    <property type="term" value="P:axonemal dynein complex assembly"/>
    <property type="evidence" value="ECO:0007669"/>
    <property type="project" value="InterPro"/>
</dbReference>
<comment type="subcellular location">
    <subcellularLocation>
        <location evidence="1">Cytoplasm</location>
        <location evidence="1">Cytoskeleton</location>
        <location evidence="1">Flagellum axoneme</location>
    </subcellularLocation>
    <subcellularLocation>
        <location evidence="8">Cytoplasm</location>
        <location evidence="8">Cytoskeleton</location>
        <location evidence="8">Flagellum basal body</location>
    </subcellularLocation>
</comment>
<keyword evidence="4 12" id="KW-0175">Coiled coil</keyword>
<evidence type="ECO:0000256" key="2">
    <source>
        <dbReference type="ARBA" id="ARBA00022490"/>
    </source>
</evidence>
<feature type="compositionally biased region" description="Basic and acidic residues" evidence="13">
    <location>
        <begin position="1"/>
        <end position="14"/>
    </location>
</feature>
<dbReference type="AlphaFoldDB" id="A0A7S1KT18"/>
<sequence length="501" mass="59105">MVTSGKEYKGEAKKQINQNAANPNNIPATSSSLLNDIKSLKRSTQQRKQQQYLMQKLTQLKEQEAQYTAFNRHKLQVKWRDILRKMKSKQLKSDIEVLAMHHERQVDAKDAQIQMMWRDLADSEEQYRLALRTHQMHVDELIRLQEKRVTEMEQEFRRGLQELKIYFDDEMAYIQQMHDEQLVEIKDIIREMDKREQKTDKELEKEFAVQSKAITSKYKNDYHVMKIDMEDLANLKRIQYQEENEEFGRPIYQSYRDFEELRRDNDKYEEEIKAQMAKIRRDEEHLSQWKRTWLANQREAEKRNQLLVSEIKILKSHFNNVKKHMQQFRDTENNKLKEVVKMSKHTAGALNDRLEQAQHIISSSQLNRKHETVVERGSTQGRGMAEDADDTLGMVALGDMDMDNPNTSGLSHDGARENFASEFNQLSKFYSKFNKVLLDKTALEQEKEHLLEDNNKLRAMLKAYLDGISVNEEVLSNNNPLLIVEQISGQAPSVEAIRQGR</sequence>
<evidence type="ECO:0000256" key="6">
    <source>
        <dbReference type="ARBA" id="ARBA00023212"/>
    </source>
</evidence>
<evidence type="ECO:0000256" key="11">
    <source>
        <dbReference type="ARBA" id="ARBA00045865"/>
    </source>
</evidence>
<evidence type="ECO:0000256" key="8">
    <source>
        <dbReference type="ARBA" id="ARBA00037841"/>
    </source>
</evidence>
<reference evidence="15" key="1">
    <citation type="submission" date="2021-01" db="EMBL/GenBank/DDBJ databases">
        <authorList>
            <person name="Corre E."/>
            <person name="Pelletier E."/>
            <person name="Niang G."/>
            <person name="Scheremetjew M."/>
            <person name="Finn R."/>
            <person name="Kale V."/>
            <person name="Holt S."/>
            <person name="Cochrane G."/>
            <person name="Meng A."/>
            <person name="Brown T."/>
            <person name="Cohen L."/>
        </authorList>
    </citation>
    <scope>NUCLEOTIDE SEQUENCE</scope>
    <source>
        <strain evidence="15">WS</strain>
    </source>
</reference>
<keyword evidence="5" id="KW-0969">Cilium</keyword>
<dbReference type="PANTHER" id="PTHR21625">
    <property type="entry name" value="NYD-SP28 PROTEIN"/>
    <property type="match status" value="1"/>
</dbReference>
<dbReference type="InterPro" id="IPR039505">
    <property type="entry name" value="DRC1/2_N"/>
</dbReference>
<keyword evidence="3" id="KW-0282">Flagellum</keyword>
<evidence type="ECO:0000259" key="14">
    <source>
        <dbReference type="Pfam" id="PF14772"/>
    </source>
</evidence>
<name>A0A7S1KT18_9EUKA</name>
<protein>
    <recommendedName>
        <fullName evidence="10">Dynein regulatory complex subunit 2</fullName>
    </recommendedName>
</protein>
<evidence type="ECO:0000313" key="15">
    <source>
        <dbReference type="EMBL" id="CAD9084906.1"/>
    </source>
</evidence>
<keyword evidence="6" id="KW-0206">Cytoskeleton</keyword>
<proteinExistence type="inferred from homology"/>
<evidence type="ECO:0000256" key="7">
    <source>
        <dbReference type="ARBA" id="ARBA00023273"/>
    </source>
</evidence>
<evidence type="ECO:0000256" key="4">
    <source>
        <dbReference type="ARBA" id="ARBA00023054"/>
    </source>
</evidence>
<feature type="region of interest" description="Disordered" evidence="13">
    <location>
        <begin position="1"/>
        <end position="31"/>
    </location>
</feature>
<keyword evidence="7" id="KW-0966">Cell projection</keyword>
<organism evidence="15">
    <name type="scientific">Percolomonas cosmopolitus</name>
    <dbReference type="NCBI Taxonomy" id="63605"/>
    <lineage>
        <taxon>Eukaryota</taxon>
        <taxon>Discoba</taxon>
        <taxon>Heterolobosea</taxon>
        <taxon>Tetramitia</taxon>
        <taxon>Eutetramitia</taxon>
        <taxon>Percolomonadidae</taxon>
        <taxon>Percolomonas</taxon>
    </lineage>
</organism>
<dbReference type="GO" id="GO:0003352">
    <property type="term" value="P:regulation of cilium movement"/>
    <property type="evidence" value="ECO:0007669"/>
    <property type="project" value="TreeGrafter"/>
</dbReference>
<gene>
    <name evidence="15" type="ORF">PCOS0759_LOCUS8160</name>
</gene>
<dbReference type="EMBL" id="HBGD01009924">
    <property type="protein sequence ID" value="CAD9084906.1"/>
    <property type="molecule type" value="Transcribed_RNA"/>
</dbReference>
<dbReference type="InterPro" id="IPR039750">
    <property type="entry name" value="DRC1/DRC2"/>
</dbReference>
<evidence type="ECO:0000256" key="10">
    <source>
        <dbReference type="ARBA" id="ARBA00040899"/>
    </source>
</evidence>
<feature type="coiled-coil region" evidence="12">
    <location>
        <begin position="251"/>
        <end position="285"/>
    </location>
</feature>